<dbReference type="EMBL" id="JAWWNJ010000089">
    <property type="protein sequence ID" value="KAK7000364.1"/>
    <property type="molecule type" value="Genomic_DNA"/>
</dbReference>
<evidence type="ECO:0000313" key="2">
    <source>
        <dbReference type="Proteomes" id="UP001362999"/>
    </source>
</evidence>
<proteinExistence type="predicted"/>
<keyword evidence="2" id="KW-1185">Reference proteome</keyword>
<comment type="caution">
    <text evidence="1">The sequence shown here is derived from an EMBL/GenBank/DDBJ whole genome shotgun (WGS) entry which is preliminary data.</text>
</comment>
<name>A0AAW0A2Y8_9AGAR</name>
<protein>
    <submittedName>
        <fullName evidence="1">Uncharacterized protein</fullName>
    </submittedName>
</protein>
<gene>
    <name evidence="1" type="ORF">R3P38DRAFT_2797611</name>
</gene>
<reference evidence="1 2" key="1">
    <citation type="journal article" date="2024" name="J Genomics">
        <title>Draft genome sequencing and assembly of Favolaschia claudopus CIRM-BRFM 2984 isolated from oak limbs.</title>
        <authorList>
            <person name="Navarro D."/>
            <person name="Drula E."/>
            <person name="Chaduli D."/>
            <person name="Cazenave R."/>
            <person name="Ahrendt S."/>
            <person name="Wang J."/>
            <person name="Lipzen A."/>
            <person name="Daum C."/>
            <person name="Barry K."/>
            <person name="Grigoriev I.V."/>
            <person name="Favel A."/>
            <person name="Rosso M.N."/>
            <person name="Martin F."/>
        </authorList>
    </citation>
    <scope>NUCLEOTIDE SEQUENCE [LARGE SCALE GENOMIC DNA]</scope>
    <source>
        <strain evidence="1 2">CIRM-BRFM 2984</strain>
    </source>
</reference>
<dbReference type="AlphaFoldDB" id="A0AAW0A2Y8"/>
<accession>A0AAW0A2Y8</accession>
<evidence type="ECO:0000313" key="1">
    <source>
        <dbReference type="EMBL" id="KAK7000364.1"/>
    </source>
</evidence>
<organism evidence="1 2">
    <name type="scientific">Favolaschia claudopus</name>
    <dbReference type="NCBI Taxonomy" id="2862362"/>
    <lineage>
        <taxon>Eukaryota</taxon>
        <taxon>Fungi</taxon>
        <taxon>Dikarya</taxon>
        <taxon>Basidiomycota</taxon>
        <taxon>Agaricomycotina</taxon>
        <taxon>Agaricomycetes</taxon>
        <taxon>Agaricomycetidae</taxon>
        <taxon>Agaricales</taxon>
        <taxon>Marasmiineae</taxon>
        <taxon>Mycenaceae</taxon>
        <taxon>Favolaschia</taxon>
    </lineage>
</organism>
<sequence length="209" mass="23247">MSRCRGGGGAGLVLADDGDEVIEYAFLWMQCDCHPNVHDGCLPLLRRRPSTVKYHLEANNLLAVDAYGHRGLSSISSLPPWDRRFYAGRLDAADDNAARSDERDRKADSEVSGTTWSSIRVEGMRGGGAERLLGTMRLSIVSGFIHGHIKYAMRVWVVLLRLMTRVRAALRDGRRSAFSAIAVDGDRDRRSLRRQQVAVELDLEEPVSP</sequence>
<dbReference type="Proteomes" id="UP001362999">
    <property type="component" value="Unassembled WGS sequence"/>
</dbReference>